<organism evidence="6 7">
    <name type="scientific">Synechocystis salina LEGE 00031</name>
    <dbReference type="NCBI Taxonomy" id="1828736"/>
    <lineage>
        <taxon>Bacteria</taxon>
        <taxon>Bacillati</taxon>
        <taxon>Cyanobacteriota</taxon>
        <taxon>Cyanophyceae</taxon>
        <taxon>Synechococcales</taxon>
        <taxon>Merismopediaceae</taxon>
        <taxon>Synechocystis</taxon>
    </lineage>
</organism>
<feature type="transmembrane region" description="Helical" evidence="4">
    <location>
        <begin position="81"/>
        <end position="100"/>
    </location>
</feature>
<dbReference type="EMBL" id="JADEVV010000013">
    <property type="protein sequence ID" value="MBE9253466.1"/>
    <property type="molecule type" value="Genomic_DNA"/>
</dbReference>
<keyword evidence="3" id="KW-0408">Iron</keyword>
<keyword evidence="4" id="KW-0472">Membrane</keyword>
<dbReference type="RefSeq" id="WP_194019299.1">
    <property type="nucleotide sequence ID" value="NZ_JADEVV010000013.1"/>
</dbReference>
<comment type="cofactor">
    <cofactor evidence="1">
        <name>Fe(2+)</name>
        <dbReference type="ChEBI" id="CHEBI:29033"/>
    </cofactor>
</comment>
<evidence type="ECO:0000256" key="1">
    <source>
        <dbReference type="ARBA" id="ARBA00001954"/>
    </source>
</evidence>
<evidence type="ECO:0000313" key="7">
    <source>
        <dbReference type="Proteomes" id="UP000658720"/>
    </source>
</evidence>
<feature type="domain" description="Fatty acid desaturase" evidence="5">
    <location>
        <begin position="78"/>
        <end position="349"/>
    </location>
</feature>
<gene>
    <name evidence="6" type="ORF">IQ217_06250</name>
</gene>
<dbReference type="InterPro" id="IPR012171">
    <property type="entry name" value="Fatty_acid_desaturase"/>
</dbReference>
<feature type="transmembrane region" description="Helical" evidence="4">
    <location>
        <begin position="216"/>
        <end position="237"/>
    </location>
</feature>
<dbReference type="Proteomes" id="UP000658720">
    <property type="component" value="Unassembled WGS sequence"/>
</dbReference>
<sequence>MQVNESHQSMVLEKETAKKLKFAKNSGFKTELRRRVDELFQDPSRKARDCPQMYAKTIILLLSFFGLYSLLVFVAQTWWQVIPLCIMLGVVTAGIGFGIQHDGAHHAYSDSLWVNKLMAMSLDLIGGSSYIWHWKHNFFHHTYTNIAGYDMDVDVGVFGRLSPSHPQLAFHHWQHYYLWLLYGLLAIKWHFYDDFHCLITGKIGDRRYLRPKSSNLVIFFGGKLVFFSLAFAIPLQFHGLWQVLGSYGLVAVTLGVVLSVVFQLAHVVEEADFSLPIAGASLIEKEWAVHQIETTVNFSRHNHLMTWLLGGLNFQVEHHLFPNICHINYPELSKVVEKTCREYGVKYNQHASFWSGLLSHYRWLRKMGTTC</sequence>
<dbReference type="PANTHER" id="PTHR19353">
    <property type="entry name" value="FATTY ACID DESATURASE 2"/>
    <property type="match status" value="1"/>
</dbReference>
<keyword evidence="4" id="KW-1133">Transmembrane helix</keyword>
<dbReference type="PIRSF" id="PIRSF015921">
    <property type="entry name" value="FA_sphinglp_des"/>
    <property type="match status" value="1"/>
</dbReference>
<dbReference type="PANTHER" id="PTHR19353:SF19">
    <property type="entry name" value="DELTA(5) FATTY ACID DESATURASE C-RELATED"/>
    <property type="match status" value="1"/>
</dbReference>
<comment type="similarity">
    <text evidence="2">Belongs to the fatty acid desaturase type 2 family.</text>
</comment>
<feature type="transmembrane region" description="Helical" evidence="4">
    <location>
        <begin position="53"/>
        <end position="75"/>
    </location>
</feature>
<evidence type="ECO:0000256" key="3">
    <source>
        <dbReference type="ARBA" id="ARBA00023004"/>
    </source>
</evidence>
<dbReference type="CDD" id="cd03506">
    <property type="entry name" value="Delta6-FADS-like"/>
    <property type="match status" value="1"/>
</dbReference>
<feature type="transmembrane region" description="Helical" evidence="4">
    <location>
        <begin position="176"/>
        <end position="195"/>
    </location>
</feature>
<reference evidence="6 7" key="1">
    <citation type="submission" date="2020-10" db="EMBL/GenBank/DDBJ databases">
        <authorList>
            <person name="Castelo-Branco R."/>
            <person name="Eusebio N."/>
            <person name="Adriana R."/>
            <person name="Vieira A."/>
            <person name="Brugerolle De Fraissinette N."/>
            <person name="Rezende De Castro R."/>
            <person name="Schneider M.P."/>
            <person name="Vasconcelos V."/>
            <person name="Leao P.N."/>
        </authorList>
    </citation>
    <scope>NUCLEOTIDE SEQUENCE [LARGE SCALE GENOMIC DNA]</scope>
    <source>
        <strain evidence="6 7">LEGE 00031</strain>
    </source>
</reference>
<name>A0ABR9VQW6_9SYNC</name>
<dbReference type="Pfam" id="PF00487">
    <property type="entry name" value="FA_desaturase"/>
    <property type="match status" value="1"/>
</dbReference>
<evidence type="ECO:0000256" key="4">
    <source>
        <dbReference type="SAM" id="Phobius"/>
    </source>
</evidence>
<feature type="transmembrane region" description="Helical" evidence="4">
    <location>
        <begin position="112"/>
        <end position="132"/>
    </location>
</feature>
<feature type="transmembrane region" description="Helical" evidence="4">
    <location>
        <begin position="243"/>
        <end position="265"/>
    </location>
</feature>
<proteinExistence type="inferred from homology"/>
<dbReference type="InterPro" id="IPR005804">
    <property type="entry name" value="FA_desaturase_dom"/>
</dbReference>
<protein>
    <submittedName>
        <fullName evidence="6">Acyl-CoA desaturase</fullName>
    </submittedName>
</protein>
<evidence type="ECO:0000256" key="2">
    <source>
        <dbReference type="ARBA" id="ARBA00008749"/>
    </source>
</evidence>
<evidence type="ECO:0000313" key="6">
    <source>
        <dbReference type="EMBL" id="MBE9253466.1"/>
    </source>
</evidence>
<accession>A0ABR9VQW6</accession>
<keyword evidence="4" id="KW-0812">Transmembrane</keyword>
<comment type="caution">
    <text evidence="6">The sequence shown here is derived from an EMBL/GenBank/DDBJ whole genome shotgun (WGS) entry which is preliminary data.</text>
</comment>
<evidence type="ECO:0000259" key="5">
    <source>
        <dbReference type="Pfam" id="PF00487"/>
    </source>
</evidence>
<keyword evidence="7" id="KW-1185">Reference proteome</keyword>